<proteinExistence type="predicted"/>
<evidence type="ECO:0000313" key="1">
    <source>
        <dbReference type="EnsemblMetazoa" id="G29064.1:cds"/>
    </source>
</evidence>
<dbReference type="AlphaFoldDB" id="A0A8W8LPM1"/>
<organism evidence="1 2">
    <name type="scientific">Magallana gigas</name>
    <name type="common">Pacific oyster</name>
    <name type="synonym">Crassostrea gigas</name>
    <dbReference type="NCBI Taxonomy" id="29159"/>
    <lineage>
        <taxon>Eukaryota</taxon>
        <taxon>Metazoa</taxon>
        <taxon>Spiralia</taxon>
        <taxon>Lophotrochozoa</taxon>
        <taxon>Mollusca</taxon>
        <taxon>Bivalvia</taxon>
        <taxon>Autobranchia</taxon>
        <taxon>Pteriomorphia</taxon>
        <taxon>Ostreida</taxon>
        <taxon>Ostreoidea</taxon>
        <taxon>Ostreidae</taxon>
        <taxon>Magallana</taxon>
    </lineage>
</organism>
<protein>
    <submittedName>
        <fullName evidence="1">Uncharacterized protein</fullName>
    </submittedName>
</protein>
<keyword evidence="2" id="KW-1185">Reference proteome</keyword>
<sequence>MAEMTELRNIKEKSQNPDAVLRELYICKVTANEKSVKKYTGLPMKSMLDGRYVLEWSRQCSGIQLSAEPKDKEDMTF</sequence>
<evidence type="ECO:0000313" key="2">
    <source>
        <dbReference type="Proteomes" id="UP000005408"/>
    </source>
</evidence>
<dbReference type="EnsemblMetazoa" id="G29064.1">
    <property type="protein sequence ID" value="G29064.1:cds"/>
    <property type="gene ID" value="G29064"/>
</dbReference>
<accession>A0A8W8LPM1</accession>
<dbReference type="Proteomes" id="UP000005408">
    <property type="component" value="Unassembled WGS sequence"/>
</dbReference>
<name>A0A8W8LPM1_MAGGI</name>
<reference evidence="1" key="1">
    <citation type="submission" date="2022-08" db="UniProtKB">
        <authorList>
            <consortium name="EnsemblMetazoa"/>
        </authorList>
    </citation>
    <scope>IDENTIFICATION</scope>
    <source>
        <strain evidence="1">05x7-T-G4-1.051#20</strain>
    </source>
</reference>